<feature type="compositionally biased region" description="Low complexity" evidence="1">
    <location>
        <begin position="51"/>
        <end position="60"/>
    </location>
</feature>
<evidence type="ECO:0000313" key="2">
    <source>
        <dbReference type="EMBL" id="PSN72539.1"/>
    </source>
</evidence>
<dbReference type="EMBL" id="KZ678130">
    <property type="protein sequence ID" value="PSN72539.1"/>
    <property type="molecule type" value="Genomic_DNA"/>
</dbReference>
<feature type="region of interest" description="Disordered" evidence="1">
    <location>
        <begin position="1"/>
        <end position="37"/>
    </location>
</feature>
<feature type="region of interest" description="Disordered" evidence="1">
    <location>
        <begin position="51"/>
        <end position="71"/>
    </location>
</feature>
<organism evidence="2 3">
    <name type="scientific">Corynespora cassiicola Philippines</name>
    <dbReference type="NCBI Taxonomy" id="1448308"/>
    <lineage>
        <taxon>Eukaryota</taxon>
        <taxon>Fungi</taxon>
        <taxon>Dikarya</taxon>
        <taxon>Ascomycota</taxon>
        <taxon>Pezizomycotina</taxon>
        <taxon>Dothideomycetes</taxon>
        <taxon>Pleosporomycetidae</taxon>
        <taxon>Pleosporales</taxon>
        <taxon>Corynesporascaceae</taxon>
        <taxon>Corynespora</taxon>
    </lineage>
</organism>
<keyword evidence="3" id="KW-1185">Reference proteome</keyword>
<dbReference type="AlphaFoldDB" id="A0A2T2P4H9"/>
<evidence type="ECO:0000256" key="1">
    <source>
        <dbReference type="SAM" id="MobiDB-lite"/>
    </source>
</evidence>
<reference evidence="2 3" key="1">
    <citation type="journal article" date="2018" name="Front. Microbiol.">
        <title>Genome-Wide Analysis of Corynespora cassiicola Leaf Fall Disease Putative Effectors.</title>
        <authorList>
            <person name="Lopez D."/>
            <person name="Ribeiro S."/>
            <person name="Label P."/>
            <person name="Fumanal B."/>
            <person name="Venisse J.S."/>
            <person name="Kohler A."/>
            <person name="de Oliveira R.R."/>
            <person name="Labutti K."/>
            <person name="Lipzen A."/>
            <person name="Lail K."/>
            <person name="Bauer D."/>
            <person name="Ohm R.A."/>
            <person name="Barry K.W."/>
            <person name="Spatafora J."/>
            <person name="Grigoriev I.V."/>
            <person name="Martin F.M."/>
            <person name="Pujade-Renaud V."/>
        </authorList>
    </citation>
    <scope>NUCLEOTIDE SEQUENCE [LARGE SCALE GENOMIC DNA]</scope>
    <source>
        <strain evidence="2 3">Philippines</strain>
    </source>
</reference>
<name>A0A2T2P4H9_CORCC</name>
<evidence type="ECO:0000313" key="3">
    <source>
        <dbReference type="Proteomes" id="UP000240883"/>
    </source>
</evidence>
<dbReference type="Proteomes" id="UP000240883">
    <property type="component" value="Unassembled WGS sequence"/>
</dbReference>
<feature type="compositionally biased region" description="Polar residues" evidence="1">
    <location>
        <begin position="1"/>
        <end position="10"/>
    </location>
</feature>
<feature type="compositionally biased region" description="Polar residues" evidence="1">
    <location>
        <begin position="19"/>
        <end position="37"/>
    </location>
</feature>
<proteinExistence type="predicted"/>
<accession>A0A2T2P4H9</accession>
<gene>
    <name evidence="2" type="ORF">BS50DRAFT_254048</name>
</gene>
<protein>
    <submittedName>
        <fullName evidence="2">Uncharacterized protein</fullName>
    </submittedName>
</protein>
<sequence>MSHTLDQPSPRQMVPFPTHMSQHFSTPSNPRDLTTSYIGIRPPRLRTRLFPLPRLASLRPSPSPADRHPSRQAVTLTTLSKLPTSCCLLPPTRPPAHTLGHHRCRRRRRPFPASLPHLPPCLLLALPNLLDPTLRNPKANAPTRPPLDH</sequence>